<organism evidence="2 3">
    <name type="scientific">Amborella trichopoda</name>
    <dbReference type="NCBI Taxonomy" id="13333"/>
    <lineage>
        <taxon>Eukaryota</taxon>
        <taxon>Viridiplantae</taxon>
        <taxon>Streptophyta</taxon>
        <taxon>Embryophyta</taxon>
        <taxon>Tracheophyta</taxon>
        <taxon>Spermatophyta</taxon>
        <taxon>Magnoliopsida</taxon>
        <taxon>Amborellales</taxon>
        <taxon>Amborellaceae</taxon>
        <taxon>Amborella</taxon>
    </lineage>
</organism>
<feature type="region of interest" description="Disordered" evidence="1">
    <location>
        <begin position="79"/>
        <end position="109"/>
    </location>
</feature>
<feature type="compositionally biased region" description="Polar residues" evidence="1">
    <location>
        <begin position="96"/>
        <end position="109"/>
    </location>
</feature>
<dbReference type="HOGENOM" id="CLU_152163_0_0_1"/>
<evidence type="ECO:0000313" key="2">
    <source>
        <dbReference type="EMBL" id="ERN12145.1"/>
    </source>
</evidence>
<sequence length="109" mass="12220">MWGDESLRHRAESQWIVAARPLYYLQYPVAYLSSLQRILPTSRRELHCKAVPHRPSTVGGFTNDMNHWGARAHPYCGSANGQRGQAPLPSLDSDLKTLSHNPTHGSFVP</sequence>
<accession>W1PXI4</accession>
<keyword evidence="3" id="KW-1185">Reference proteome</keyword>
<dbReference type="STRING" id="13333.W1PXI4"/>
<proteinExistence type="predicted"/>
<dbReference type="AlphaFoldDB" id="W1PXI4"/>
<dbReference type="Proteomes" id="UP000017836">
    <property type="component" value="Unassembled WGS sequence"/>
</dbReference>
<dbReference type="Gramene" id="ERN12145">
    <property type="protein sequence ID" value="ERN12145"/>
    <property type="gene ID" value="AMTR_s00191p00042940"/>
</dbReference>
<protein>
    <submittedName>
        <fullName evidence="2">Uncharacterized protein</fullName>
    </submittedName>
</protein>
<dbReference type="EMBL" id="KI392628">
    <property type="protein sequence ID" value="ERN12145.1"/>
    <property type="molecule type" value="Genomic_DNA"/>
</dbReference>
<gene>
    <name evidence="2" type="ORF">AMTR_s00191p00042940</name>
</gene>
<dbReference type="eggNOG" id="ENOG502S7YN">
    <property type="taxonomic scope" value="Eukaryota"/>
</dbReference>
<name>W1PXI4_AMBTC</name>
<evidence type="ECO:0000313" key="3">
    <source>
        <dbReference type="Proteomes" id="UP000017836"/>
    </source>
</evidence>
<evidence type="ECO:0000256" key="1">
    <source>
        <dbReference type="SAM" id="MobiDB-lite"/>
    </source>
</evidence>
<reference evidence="3" key="1">
    <citation type="journal article" date="2013" name="Science">
        <title>The Amborella genome and the evolution of flowering plants.</title>
        <authorList>
            <consortium name="Amborella Genome Project"/>
        </authorList>
    </citation>
    <scope>NUCLEOTIDE SEQUENCE [LARGE SCALE GENOMIC DNA]</scope>
</reference>